<dbReference type="Proteomes" id="UP000823631">
    <property type="component" value="Unassembled WGS sequence"/>
</dbReference>
<organism evidence="1 2">
    <name type="scientific">Candidatus Avisuccinivibrio stercorigallinarum</name>
    <dbReference type="NCBI Taxonomy" id="2840704"/>
    <lineage>
        <taxon>Bacteria</taxon>
        <taxon>Pseudomonadati</taxon>
        <taxon>Pseudomonadota</taxon>
        <taxon>Gammaproteobacteria</taxon>
        <taxon>Aeromonadales</taxon>
        <taxon>Succinivibrionaceae</taxon>
        <taxon>Succinivibrionaceae incertae sedis</taxon>
        <taxon>Candidatus Avisuccinivibrio</taxon>
    </lineage>
</organism>
<comment type="caution">
    <text evidence="1">The sequence shown here is derived from an EMBL/GenBank/DDBJ whole genome shotgun (WGS) entry which is preliminary data.</text>
</comment>
<dbReference type="EMBL" id="JADINH010000122">
    <property type="protein sequence ID" value="MBO8415855.1"/>
    <property type="molecule type" value="Genomic_DNA"/>
</dbReference>
<accession>A0A9D9GU52</accession>
<sequence length="431" mass="48472">MRRSSSGWFSDFGCFITKADDVTSARQYAKDLLGKFHSVPVYQKTDTCPFCGSRCLRIMPEHAEQLMPGVTSKFFAKVLKFTPAYCEDCGCGFSSPGVHPRYSAFLFDRHYKLPTGSDMLALPNYRYLAAAVRRYCTAEDLIVEIGCADGTLLQLLKLQGFNQLLGFDPNAPEDGGSIELKKAFFTPDTQLAARPQAFIFNSTLEVLPDLKAQLQHISELLPPGGCLFVSNPRPSTCHLMQQWRFTLKSLERLARSFGFCIIDSNIRDEADLEKELVYCVTLQKSAKYQPFFSQSLIEAEFAHTLRDCAQNDSDSKWAQELNRLLQQCKAGGECRPEIYCYGSGNFAFRLLSTVPNLNDFEIVFLNSDPQSEGKYTVLPTGEAVPVHYYLNEIKDRFVNLIIIAVQDPAFKSQIVKALIEANCRTKAVFMV</sequence>
<reference evidence="1" key="2">
    <citation type="journal article" date="2021" name="PeerJ">
        <title>Extensive microbial diversity within the chicken gut microbiome revealed by metagenomics and culture.</title>
        <authorList>
            <person name="Gilroy R."/>
            <person name="Ravi A."/>
            <person name="Getino M."/>
            <person name="Pursley I."/>
            <person name="Horton D.L."/>
            <person name="Alikhan N.F."/>
            <person name="Baker D."/>
            <person name="Gharbi K."/>
            <person name="Hall N."/>
            <person name="Watson M."/>
            <person name="Adriaenssens E.M."/>
            <person name="Foster-Nyarko E."/>
            <person name="Jarju S."/>
            <person name="Secka A."/>
            <person name="Antonio M."/>
            <person name="Oren A."/>
            <person name="Chaudhuri R.R."/>
            <person name="La Ragione R."/>
            <person name="Hildebrand F."/>
            <person name="Pallen M.J."/>
        </authorList>
    </citation>
    <scope>NUCLEOTIDE SEQUENCE</scope>
    <source>
        <strain evidence="1">17213</strain>
    </source>
</reference>
<keyword evidence="1" id="KW-0808">Transferase</keyword>
<dbReference type="SUPFAM" id="SSF53335">
    <property type="entry name" value="S-adenosyl-L-methionine-dependent methyltransferases"/>
    <property type="match status" value="1"/>
</dbReference>
<dbReference type="InterPro" id="IPR029063">
    <property type="entry name" value="SAM-dependent_MTases_sf"/>
</dbReference>
<dbReference type="GO" id="GO:0032259">
    <property type="term" value="P:methylation"/>
    <property type="evidence" value="ECO:0007669"/>
    <property type="project" value="UniProtKB-KW"/>
</dbReference>
<dbReference type="AlphaFoldDB" id="A0A9D9GU52"/>
<name>A0A9D9GU52_9GAMM</name>
<keyword evidence="1" id="KW-0489">Methyltransferase</keyword>
<dbReference type="CDD" id="cd02440">
    <property type="entry name" value="AdoMet_MTases"/>
    <property type="match status" value="1"/>
</dbReference>
<protein>
    <submittedName>
        <fullName evidence="1">Class I SAM-dependent methyltransferase</fullName>
    </submittedName>
</protein>
<dbReference type="Gene3D" id="3.40.50.150">
    <property type="entry name" value="Vaccinia Virus protein VP39"/>
    <property type="match status" value="1"/>
</dbReference>
<gene>
    <name evidence="1" type="ORF">IAB19_05705</name>
</gene>
<evidence type="ECO:0000313" key="1">
    <source>
        <dbReference type="EMBL" id="MBO8415855.1"/>
    </source>
</evidence>
<dbReference type="GO" id="GO:0008168">
    <property type="term" value="F:methyltransferase activity"/>
    <property type="evidence" value="ECO:0007669"/>
    <property type="project" value="UniProtKB-KW"/>
</dbReference>
<dbReference type="Pfam" id="PF13489">
    <property type="entry name" value="Methyltransf_23"/>
    <property type="match status" value="1"/>
</dbReference>
<proteinExistence type="predicted"/>
<evidence type="ECO:0000313" key="2">
    <source>
        <dbReference type="Proteomes" id="UP000823631"/>
    </source>
</evidence>
<reference evidence="1" key="1">
    <citation type="submission" date="2020-10" db="EMBL/GenBank/DDBJ databases">
        <authorList>
            <person name="Gilroy R."/>
        </authorList>
    </citation>
    <scope>NUCLEOTIDE SEQUENCE</scope>
    <source>
        <strain evidence="1">17213</strain>
    </source>
</reference>